<dbReference type="InterPro" id="IPR029063">
    <property type="entry name" value="SAM-dependent_MTases_sf"/>
</dbReference>
<reference evidence="3 4" key="1">
    <citation type="submission" date="2020-08" db="EMBL/GenBank/DDBJ databases">
        <title>Genomic Encyclopedia of Type Strains, Phase IV (KMG-IV): sequencing the most valuable type-strain genomes for metagenomic binning, comparative biology and taxonomic classification.</title>
        <authorList>
            <person name="Goeker M."/>
        </authorList>
    </citation>
    <scope>NUCLEOTIDE SEQUENCE [LARGE SCALE GENOMIC DNA]</scope>
    <source>
        <strain evidence="3 4">DSM 11590</strain>
    </source>
</reference>
<dbReference type="CDD" id="cd02440">
    <property type="entry name" value="AdoMet_MTases"/>
    <property type="match status" value="1"/>
</dbReference>
<evidence type="ECO:0000313" key="4">
    <source>
        <dbReference type="Proteomes" id="UP000544872"/>
    </source>
</evidence>
<dbReference type="Pfam" id="PF08242">
    <property type="entry name" value="Methyltransf_12"/>
    <property type="match status" value="1"/>
</dbReference>
<comment type="caution">
    <text evidence="3">The sequence shown here is derived from an EMBL/GenBank/DDBJ whole genome shotgun (WGS) entry which is preliminary data.</text>
</comment>
<dbReference type="SUPFAM" id="SSF53335">
    <property type="entry name" value="S-adenosyl-L-methionine-dependent methyltransferases"/>
    <property type="match status" value="1"/>
</dbReference>
<keyword evidence="3" id="KW-0489">Methyltransferase</keyword>
<dbReference type="AlphaFoldDB" id="A0A7X0DMR4"/>
<dbReference type="GO" id="GO:0008168">
    <property type="term" value="F:methyltransferase activity"/>
    <property type="evidence" value="ECO:0007669"/>
    <property type="project" value="UniProtKB-KW"/>
</dbReference>
<accession>A0A7X0DMR4</accession>
<feature type="domain" description="Methyltransferase type 12" evidence="1">
    <location>
        <begin position="50"/>
        <end position="152"/>
    </location>
</feature>
<feature type="domain" description="Methyltransferase regulatory" evidence="2">
    <location>
        <begin position="223"/>
        <end position="305"/>
    </location>
</feature>
<name>A0A7X0DMR4_NOVIT</name>
<organism evidence="3 4">
    <name type="scientific">Novispirillum itersonii</name>
    <name type="common">Aquaspirillum itersonii</name>
    <dbReference type="NCBI Taxonomy" id="189"/>
    <lineage>
        <taxon>Bacteria</taxon>
        <taxon>Pseudomonadati</taxon>
        <taxon>Pseudomonadota</taxon>
        <taxon>Alphaproteobacteria</taxon>
        <taxon>Rhodospirillales</taxon>
        <taxon>Novispirillaceae</taxon>
        <taxon>Novispirillum</taxon>
    </lineage>
</organism>
<sequence length="512" mass="55950">MTDWSEGYVSDIDYTHGYYRELNPAHLRFALLAKGLRSPDPDAGGFAYCELGFGQGVSLTIHAAANPGGTFLGTDFNPAHAVGARELADRSGVTNLTLHDDSFAELLARSEGGGMPQFDMIVLHGILSWISPENRGTIVEFIRRTLKPGGVVYVSYNALPGWAAMMPLRELMTLHAGADAGEITARIGRSLDFAKKVQEGGSGYFGTNPQVGPRLERLQGMSRNYLAHEYFNRDWVPMYHADVAREFSQAKLAFAATATLSEQVDVVNFNAKGLELLRQTTDPALKETLKDYLVNQQFRRDLYVRGAIRLPGVEQIRQVRATRFALVVPRDTVPTSITFPVGKVDMKQEIYAPILDQLAQGPATFGDLVDRAGITSMPFSALLQAMVILCSQNWVAPCRSAAGDAGRAMVTARFNRFALDRAMHSAAISVLASPVCGGGVAVDRVHQLFLAAEREGRDPTLTAMAGLRELNQRLITDGKTLTSEEETVVELGNRLTHFQGKIRPLLQQLGVV</sequence>
<dbReference type="Gene3D" id="3.40.50.150">
    <property type="entry name" value="Vaccinia Virus protein VP39"/>
    <property type="match status" value="1"/>
</dbReference>
<dbReference type="GO" id="GO:0032259">
    <property type="term" value="P:methylation"/>
    <property type="evidence" value="ECO:0007669"/>
    <property type="project" value="UniProtKB-KW"/>
</dbReference>
<keyword evidence="3" id="KW-0808">Transferase</keyword>
<dbReference type="InterPro" id="IPR013217">
    <property type="entry name" value="Methyltransf_12"/>
</dbReference>
<dbReference type="EMBL" id="JACIIX010000010">
    <property type="protein sequence ID" value="MBB6211245.1"/>
    <property type="molecule type" value="Genomic_DNA"/>
</dbReference>
<protein>
    <submittedName>
        <fullName evidence="3">SAM-dependent methyltransferase</fullName>
    </submittedName>
</protein>
<keyword evidence="4" id="KW-1185">Reference proteome</keyword>
<evidence type="ECO:0000313" key="3">
    <source>
        <dbReference type="EMBL" id="MBB6211245.1"/>
    </source>
</evidence>
<dbReference type="InterPro" id="IPR018773">
    <property type="entry name" value="MeTrfase_reg_dom_prd"/>
</dbReference>
<gene>
    <name evidence="3" type="ORF">FHS48_002682</name>
</gene>
<dbReference type="Proteomes" id="UP000544872">
    <property type="component" value="Unassembled WGS sequence"/>
</dbReference>
<proteinExistence type="predicted"/>
<dbReference type="Pfam" id="PF10119">
    <property type="entry name" value="MethyTransf_Reg"/>
    <property type="match status" value="1"/>
</dbReference>
<evidence type="ECO:0000259" key="2">
    <source>
        <dbReference type="Pfam" id="PF10119"/>
    </source>
</evidence>
<evidence type="ECO:0000259" key="1">
    <source>
        <dbReference type="Pfam" id="PF08242"/>
    </source>
</evidence>
<dbReference type="RefSeq" id="WP_184264065.1">
    <property type="nucleotide sequence ID" value="NZ_JACIIX010000010.1"/>
</dbReference>